<dbReference type="Pfam" id="PF00069">
    <property type="entry name" value="Pkinase"/>
    <property type="match status" value="1"/>
</dbReference>
<dbReference type="Gene3D" id="3.30.200.20">
    <property type="entry name" value="Phosphorylase Kinase, domain 1"/>
    <property type="match status" value="1"/>
</dbReference>
<dbReference type="GO" id="GO:0007010">
    <property type="term" value="P:cytoskeleton organization"/>
    <property type="evidence" value="ECO:0007669"/>
    <property type="project" value="UniProtKB-ARBA"/>
</dbReference>
<feature type="compositionally biased region" description="Polar residues" evidence="11">
    <location>
        <begin position="1079"/>
        <end position="1090"/>
    </location>
</feature>
<evidence type="ECO:0000313" key="14">
    <source>
        <dbReference type="EMBL" id="KIM25538.1"/>
    </source>
</evidence>
<feature type="region of interest" description="Disordered" evidence="11">
    <location>
        <begin position="389"/>
        <end position="410"/>
    </location>
</feature>
<comment type="catalytic activity">
    <reaction evidence="9">
        <text>L-seryl-[protein] + ATP = O-phospho-L-seryl-[protein] + ADP + H(+)</text>
        <dbReference type="Rhea" id="RHEA:17989"/>
        <dbReference type="Rhea" id="RHEA-COMP:9863"/>
        <dbReference type="Rhea" id="RHEA-COMP:11604"/>
        <dbReference type="ChEBI" id="CHEBI:15378"/>
        <dbReference type="ChEBI" id="CHEBI:29999"/>
        <dbReference type="ChEBI" id="CHEBI:30616"/>
        <dbReference type="ChEBI" id="CHEBI:83421"/>
        <dbReference type="ChEBI" id="CHEBI:456216"/>
        <dbReference type="EC" id="2.7.11.1"/>
    </reaction>
</comment>
<keyword evidence="3 10" id="KW-0597">Phosphoprotein</keyword>
<dbReference type="EC" id="2.7.11.1" evidence="1"/>
<dbReference type="AlphaFoldDB" id="A0A0C2WGK9"/>
<dbReference type="Proteomes" id="UP000054097">
    <property type="component" value="Unassembled WGS sequence"/>
</dbReference>
<keyword evidence="7" id="KW-0067">ATP-binding</keyword>
<dbReference type="Gene3D" id="1.10.510.10">
    <property type="entry name" value="Transferase(Phosphotransferase) domain 1"/>
    <property type="match status" value="1"/>
</dbReference>
<evidence type="ECO:0000313" key="15">
    <source>
        <dbReference type="Proteomes" id="UP000054097"/>
    </source>
</evidence>
<dbReference type="GO" id="GO:0005524">
    <property type="term" value="F:ATP binding"/>
    <property type="evidence" value="ECO:0007669"/>
    <property type="project" value="UniProtKB-KW"/>
</dbReference>
<dbReference type="FunFam" id="1.10.510.10:FF:000024">
    <property type="entry name" value="Probable serine/threonine-protein kinase cot-1"/>
    <property type="match status" value="1"/>
</dbReference>
<dbReference type="PROSITE" id="PS50110">
    <property type="entry name" value="RESPONSE_REGULATORY"/>
    <property type="match status" value="1"/>
</dbReference>
<proteinExistence type="predicted"/>
<feature type="region of interest" description="Disordered" evidence="11">
    <location>
        <begin position="969"/>
        <end position="1021"/>
    </location>
</feature>
<protein>
    <recommendedName>
        <fullName evidence="1">non-specific serine/threonine protein kinase</fullName>
        <ecNumber evidence="1">2.7.11.1</ecNumber>
    </recommendedName>
</protein>
<dbReference type="CDD" id="cd17546">
    <property type="entry name" value="REC_hyHK_CKI1_RcsC-like"/>
    <property type="match status" value="1"/>
</dbReference>
<dbReference type="PROSITE" id="PS50011">
    <property type="entry name" value="PROTEIN_KINASE_DOM"/>
    <property type="match status" value="1"/>
</dbReference>
<evidence type="ECO:0000256" key="4">
    <source>
        <dbReference type="ARBA" id="ARBA00022679"/>
    </source>
</evidence>
<evidence type="ECO:0000256" key="8">
    <source>
        <dbReference type="ARBA" id="ARBA00047899"/>
    </source>
</evidence>
<keyword evidence="15" id="KW-1185">Reference proteome</keyword>
<organism evidence="14 15">
    <name type="scientific">Serendipita vermifera MAFF 305830</name>
    <dbReference type="NCBI Taxonomy" id="933852"/>
    <lineage>
        <taxon>Eukaryota</taxon>
        <taxon>Fungi</taxon>
        <taxon>Dikarya</taxon>
        <taxon>Basidiomycota</taxon>
        <taxon>Agaricomycotina</taxon>
        <taxon>Agaricomycetes</taxon>
        <taxon>Sebacinales</taxon>
        <taxon>Serendipitaceae</taxon>
        <taxon>Serendipita</taxon>
    </lineage>
</organism>
<feature type="compositionally biased region" description="Basic and acidic residues" evidence="11">
    <location>
        <begin position="389"/>
        <end position="403"/>
    </location>
</feature>
<feature type="domain" description="Response regulatory" evidence="13">
    <location>
        <begin position="756"/>
        <end position="872"/>
    </location>
</feature>
<feature type="compositionally biased region" description="Basic residues" evidence="11">
    <location>
        <begin position="1091"/>
        <end position="1115"/>
    </location>
</feature>
<keyword evidence="6" id="KW-0418">Kinase</keyword>
<evidence type="ECO:0000256" key="5">
    <source>
        <dbReference type="ARBA" id="ARBA00022741"/>
    </source>
</evidence>
<dbReference type="GO" id="GO:0004674">
    <property type="term" value="F:protein serine/threonine kinase activity"/>
    <property type="evidence" value="ECO:0007669"/>
    <property type="project" value="UniProtKB-KW"/>
</dbReference>
<reference evidence="15" key="2">
    <citation type="submission" date="2015-01" db="EMBL/GenBank/DDBJ databases">
        <title>Evolutionary Origins and Diversification of the Mycorrhizal Mutualists.</title>
        <authorList>
            <consortium name="DOE Joint Genome Institute"/>
            <consortium name="Mycorrhizal Genomics Consortium"/>
            <person name="Kohler A."/>
            <person name="Kuo A."/>
            <person name="Nagy L.G."/>
            <person name="Floudas D."/>
            <person name="Copeland A."/>
            <person name="Barry K.W."/>
            <person name="Cichocki N."/>
            <person name="Veneault-Fourrey C."/>
            <person name="LaButti K."/>
            <person name="Lindquist E.A."/>
            <person name="Lipzen A."/>
            <person name="Lundell T."/>
            <person name="Morin E."/>
            <person name="Murat C."/>
            <person name="Riley R."/>
            <person name="Ohm R."/>
            <person name="Sun H."/>
            <person name="Tunlid A."/>
            <person name="Henrissat B."/>
            <person name="Grigoriev I.V."/>
            <person name="Hibbett D.S."/>
            <person name="Martin F."/>
        </authorList>
    </citation>
    <scope>NUCLEOTIDE SEQUENCE [LARGE SCALE GENOMIC DNA]</scope>
    <source>
        <strain evidence="15">MAFF 305830</strain>
    </source>
</reference>
<feature type="modified residue" description="4-aspartylphosphate" evidence="10">
    <location>
        <position position="806"/>
    </location>
</feature>
<evidence type="ECO:0000256" key="11">
    <source>
        <dbReference type="SAM" id="MobiDB-lite"/>
    </source>
</evidence>
<dbReference type="OrthoDB" id="162894at2759"/>
<dbReference type="Pfam" id="PF00072">
    <property type="entry name" value="Response_reg"/>
    <property type="match status" value="1"/>
</dbReference>
<evidence type="ECO:0000256" key="9">
    <source>
        <dbReference type="ARBA" id="ARBA00048679"/>
    </source>
</evidence>
<accession>A0A0C2WGK9</accession>
<evidence type="ECO:0000256" key="6">
    <source>
        <dbReference type="ARBA" id="ARBA00022777"/>
    </source>
</evidence>
<feature type="region of interest" description="Disordered" evidence="11">
    <location>
        <begin position="1046"/>
        <end position="1165"/>
    </location>
</feature>
<evidence type="ECO:0000256" key="7">
    <source>
        <dbReference type="ARBA" id="ARBA00022840"/>
    </source>
</evidence>
<dbReference type="GO" id="GO:0005737">
    <property type="term" value="C:cytoplasm"/>
    <property type="evidence" value="ECO:0007669"/>
    <property type="project" value="TreeGrafter"/>
</dbReference>
<dbReference type="SUPFAM" id="SSF56112">
    <property type="entry name" value="Protein kinase-like (PK-like)"/>
    <property type="match status" value="1"/>
</dbReference>
<evidence type="ECO:0000256" key="2">
    <source>
        <dbReference type="ARBA" id="ARBA00022527"/>
    </source>
</evidence>
<keyword evidence="5" id="KW-0547">Nucleotide-binding</keyword>
<evidence type="ECO:0000259" key="12">
    <source>
        <dbReference type="PROSITE" id="PS50011"/>
    </source>
</evidence>
<dbReference type="GO" id="GO:0005634">
    <property type="term" value="C:nucleus"/>
    <property type="evidence" value="ECO:0007669"/>
    <property type="project" value="TreeGrafter"/>
</dbReference>
<sequence>MDIPMFSDSHPPSNSTVPIASAAASNVGSPRPYAPSPINQISLAYIKRHAIKRVKSAKDECNIELQTVIRAINNYEERLNIRKTKKETETKHTTAPLQGFKVLVQSLKRVKPSFHGSQWTPLTTSGSSEEPTVSDLATQQPHLFARHEDSSDNTMNIDDLPYTGNPIGPMAESGSPPRRYRESSPLCIAPPTSSLHQLMSHNWGWIASVFGADPRQVSPFHGVISQALTSGHIHRFLTSHSKLAEASFQAYNEQHAHTSFSPKVGEGWSSSHLGSSKLAVDPLLSAFHHLTSLCTDIIEISATTLTFLPKMGADLVRKVQLIGRTWDDHPNWYGWTWYTTVLLAVAALARVVKWFDAEREFWNLEGGEEEDEAAPFNFFFDRELDGDGSDHASRRHADTESKSPLDGVRNPLAMDEEIRDQIPSVPPSSSKPAPSSIKDFDIIKPISKGIFGSVFLAKRKSTGEYFAIKVLQKANMLAKNQITNLKADRIILMKQADSPFVVKLYFTFQSKDNLYFVMDYLNGGDCAALIRALGSLPEELVLRYVAEILLGLEFLHEKGIAHRDMRPENILIDQNGHLRLTDFGLRRVGLLARQTREPRRLPRKLPDEEQEVMGTPDYLAPELILGLSEDDRGADWWAIGVITYEFLYGAPPFHAETQDKVFENILSMRVNLYEEWTEFSRKFCDFMERLLVHDPSKRLGINGTKEVKDHPLFDPIEWDQVMQQEIQLPRVRDPESTDYNLRGAIPQMFQGDKALVCLIAEDNPISAKILETLLVRLGCHCIMVTDGAEAISTAHGNIKFDLILMDHHMPVVDGEPAARYIKSTNNLNKNTPIVAVSAYVGEDSSVTSNLFAAYIAKPVYTTDLLAILHQLFPQVLTSEGSKATQHKESVAIGGIRLQAGSSLGSPSKPHAASGARKPLRDAIVSPAEDDFGTFSFKNLPILKQANDEVIRKLKSEQTKPATHVLRDTAVSHHQRHNISRKIKRSPVVPSDFELKDNTNPSSPSASISSMASSPSQESMSHLHVGKMVRSRGVDHDRNFAVHATLPTYNSDYSNPLKRSRSPSLEYFGDIQREKRLKTNDGSTPSTSKQHSNPRKVPKQHSKPLAKRGRGKRKKGSSSGSGELSYAESRGSPSSFAGSGSDSNSGSFHATRAEYMARPSTQSSLEQIFASVERSFNSRQNHSRNASLSSR</sequence>
<dbReference type="InterPro" id="IPR011009">
    <property type="entry name" value="Kinase-like_dom_sf"/>
</dbReference>
<name>A0A0C2WGK9_SERVB</name>
<gene>
    <name evidence="14" type="ORF">M408DRAFT_26090</name>
</gene>
<dbReference type="EMBL" id="KN824313">
    <property type="protein sequence ID" value="KIM25538.1"/>
    <property type="molecule type" value="Genomic_DNA"/>
</dbReference>
<keyword evidence="4" id="KW-0808">Transferase</keyword>
<evidence type="ECO:0000256" key="10">
    <source>
        <dbReference type="PROSITE-ProRule" id="PRU00169"/>
    </source>
</evidence>
<dbReference type="FunFam" id="3.30.200.20:FF:001008">
    <property type="entry name" value="Serine/threonine-protein kinase cek1"/>
    <property type="match status" value="1"/>
</dbReference>
<dbReference type="CDD" id="cd05611">
    <property type="entry name" value="STKc_Rim15_like"/>
    <property type="match status" value="1"/>
</dbReference>
<feature type="compositionally biased region" description="Basic residues" evidence="11">
    <location>
        <begin position="972"/>
        <end position="984"/>
    </location>
</feature>
<dbReference type="InterPro" id="IPR011006">
    <property type="entry name" value="CheY-like_superfamily"/>
</dbReference>
<reference evidence="14 15" key="1">
    <citation type="submission" date="2014-04" db="EMBL/GenBank/DDBJ databases">
        <authorList>
            <consortium name="DOE Joint Genome Institute"/>
            <person name="Kuo A."/>
            <person name="Zuccaro A."/>
            <person name="Kohler A."/>
            <person name="Nagy L.G."/>
            <person name="Floudas D."/>
            <person name="Copeland A."/>
            <person name="Barry K.W."/>
            <person name="Cichocki N."/>
            <person name="Veneault-Fourrey C."/>
            <person name="LaButti K."/>
            <person name="Lindquist E.A."/>
            <person name="Lipzen A."/>
            <person name="Lundell T."/>
            <person name="Morin E."/>
            <person name="Murat C."/>
            <person name="Sun H."/>
            <person name="Tunlid A."/>
            <person name="Henrissat B."/>
            <person name="Grigoriev I.V."/>
            <person name="Hibbett D.S."/>
            <person name="Martin F."/>
            <person name="Nordberg H.P."/>
            <person name="Cantor M.N."/>
            <person name="Hua S.X."/>
        </authorList>
    </citation>
    <scope>NUCLEOTIDE SEQUENCE [LARGE SCALE GENOMIC DNA]</scope>
    <source>
        <strain evidence="14 15">MAFF 305830</strain>
    </source>
</reference>
<evidence type="ECO:0000256" key="1">
    <source>
        <dbReference type="ARBA" id="ARBA00012513"/>
    </source>
</evidence>
<dbReference type="InterPro" id="IPR000719">
    <property type="entry name" value="Prot_kinase_dom"/>
</dbReference>
<dbReference type="InterPro" id="IPR050236">
    <property type="entry name" value="Ser_Thr_kinase_AGC"/>
</dbReference>
<feature type="compositionally biased region" description="Low complexity" evidence="11">
    <location>
        <begin position="1001"/>
        <end position="1019"/>
    </location>
</feature>
<dbReference type="InterPro" id="IPR001789">
    <property type="entry name" value="Sig_transdc_resp-reg_receiver"/>
</dbReference>
<keyword evidence="2" id="KW-0723">Serine/threonine-protein kinase</keyword>
<dbReference type="STRING" id="933852.A0A0C2WGK9"/>
<dbReference type="SUPFAM" id="SSF52172">
    <property type="entry name" value="CheY-like"/>
    <property type="match status" value="1"/>
</dbReference>
<dbReference type="PANTHER" id="PTHR24356">
    <property type="entry name" value="SERINE/THREONINE-PROTEIN KINASE"/>
    <property type="match status" value="1"/>
</dbReference>
<feature type="domain" description="Protein kinase" evidence="12">
    <location>
        <begin position="440"/>
        <end position="713"/>
    </location>
</feature>
<dbReference type="HOGENOM" id="CLU_271922_0_0_1"/>
<dbReference type="PANTHER" id="PTHR24356:SF1">
    <property type="entry name" value="SERINE_THREONINE-PROTEIN KINASE GREATWALL"/>
    <property type="match status" value="1"/>
</dbReference>
<dbReference type="SMART" id="SM00448">
    <property type="entry name" value="REC"/>
    <property type="match status" value="1"/>
</dbReference>
<comment type="catalytic activity">
    <reaction evidence="8">
        <text>L-threonyl-[protein] + ATP = O-phospho-L-threonyl-[protein] + ADP + H(+)</text>
        <dbReference type="Rhea" id="RHEA:46608"/>
        <dbReference type="Rhea" id="RHEA-COMP:11060"/>
        <dbReference type="Rhea" id="RHEA-COMP:11605"/>
        <dbReference type="ChEBI" id="CHEBI:15378"/>
        <dbReference type="ChEBI" id="CHEBI:30013"/>
        <dbReference type="ChEBI" id="CHEBI:30616"/>
        <dbReference type="ChEBI" id="CHEBI:61977"/>
        <dbReference type="ChEBI" id="CHEBI:456216"/>
        <dbReference type="EC" id="2.7.11.1"/>
    </reaction>
</comment>
<dbReference type="GO" id="GO:0000160">
    <property type="term" value="P:phosphorelay signal transduction system"/>
    <property type="evidence" value="ECO:0007669"/>
    <property type="project" value="InterPro"/>
</dbReference>
<evidence type="ECO:0000256" key="3">
    <source>
        <dbReference type="ARBA" id="ARBA00022553"/>
    </source>
</evidence>
<evidence type="ECO:0000259" key="13">
    <source>
        <dbReference type="PROSITE" id="PS50110"/>
    </source>
</evidence>
<feature type="compositionally biased region" description="Low complexity" evidence="11">
    <location>
        <begin position="1128"/>
        <end position="1146"/>
    </location>
</feature>
<dbReference type="Gene3D" id="3.40.50.2300">
    <property type="match status" value="1"/>
</dbReference>